<dbReference type="InterPro" id="IPR046342">
    <property type="entry name" value="CBS_dom_sf"/>
</dbReference>
<dbReference type="EMBL" id="AP019400">
    <property type="protein sequence ID" value="BBI32863.1"/>
    <property type="molecule type" value="Genomic_DNA"/>
</dbReference>
<gene>
    <name evidence="4" type="ORF">KCTCHS21_22620</name>
</gene>
<proteinExistence type="predicted"/>
<dbReference type="InterPro" id="IPR036390">
    <property type="entry name" value="WH_DNA-bd_sf"/>
</dbReference>
<dbReference type="OrthoDB" id="9793615at2"/>
<dbReference type="SMART" id="SM00116">
    <property type="entry name" value="CBS"/>
    <property type="match status" value="2"/>
</dbReference>
<keyword evidence="5" id="KW-1185">Reference proteome</keyword>
<dbReference type="Pfam" id="PF00571">
    <property type="entry name" value="CBS"/>
    <property type="match status" value="2"/>
</dbReference>
<dbReference type="AlphaFoldDB" id="A0A3T1D429"/>
<dbReference type="Gene3D" id="3.10.580.10">
    <property type="entry name" value="CBS-domain"/>
    <property type="match status" value="1"/>
</dbReference>
<accession>A0A3T1D429</accession>
<reference evidence="4 5" key="1">
    <citation type="submission" date="2019-01" db="EMBL/GenBank/DDBJ databases">
        <title>Complete genome sequence of Cohnella hallensis HS21 isolated from Korean fir (Abies koreana) rhizospheric soil.</title>
        <authorList>
            <person name="Jiang L."/>
            <person name="Kang S.W."/>
            <person name="Kim S."/>
            <person name="Jung J."/>
            <person name="Kim C.Y."/>
            <person name="Kim D.H."/>
            <person name="Kim S.W."/>
            <person name="Lee J."/>
        </authorList>
    </citation>
    <scope>NUCLEOTIDE SEQUENCE [LARGE SCALE GENOMIC DNA]</scope>
    <source>
        <strain evidence="4 5">HS21</strain>
    </source>
</reference>
<dbReference type="Gene3D" id="1.10.10.10">
    <property type="entry name" value="Winged helix-like DNA-binding domain superfamily/Winged helix DNA-binding domain"/>
    <property type="match status" value="1"/>
</dbReference>
<organism evidence="4 5">
    <name type="scientific">Cohnella abietis</name>
    <dbReference type="NCBI Taxonomy" id="2507935"/>
    <lineage>
        <taxon>Bacteria</taxon>
        <taxon>Bacillati</taxon>
        <taxon>Bacillota</taxon>
        <taxon>Bacilli</taxon>
        <taxon>Bacillales</taxon>
        <taxon>Paenibacillaceae</taxon>
        <taxon>Cohnella</taxon>
    </lineage>
</organism>
<dbReference type="InterPro" id="IPR051462">
    <property type="entry name" value="CBS_domain-containing"/>
</dbReference>
<keyword evidence="2" id="KW-0129">CBS domain</keyword>
<evidence type="ECO:0000256" key="1">
    <source>
        <dbReference type="ARBA" id="ARBA00022737"/>
    </source>
</evidence>
<sequence length="223" mass="24152">MKQDEEGITIELTSRQQDILAIVTSQQPISGESIADQLHSTRPVIRADLALLVMLNYLEAKPKVGYSLGSASRKQEMALEKLLDMKVKEFQAAPVVLRETATVSDAVVALFLENVGSLIVSDEEGYLAGIVSRKDLLKVSLGNAAATAMPISLVMTRHPNVHTITPEESIVAAARKMISYQVDSLPVVKASDSLDDEGKRIEVVGRITKTTMTKILLEVALGL</sequence>
<keyword evidence="1" id="KW-0677">Repeat</keyword>
<protein>
    <submittedName>
        <fullName evidence="4">Transcriptional regulator</fullName>
    </submittedName>
</protein>
<dbReference type="Proteomes" id="UP000289856">
    <property type="component" value="Chromosome"/>
</dbReference>
<dbReference type="Pfam" id="PF08279">
    <property type="entry name" value="HTH_11"/>
    <property type="match status" value="1"/>
</dbReference>
<feature type="domain" description="CBS" evidence="3">
    <location>
        <begin position="155"/>
        <end position="223"/>
    </location>
</feature>
<dbReference type="PANTHER" id="PTHR48108:SF32">
    <property type="entry name" value="TRANSCRIPTIONAL REPRESSOR CCPN"/>
    <property type="match status" value="1"/>
</dbReference>
<dbReference type="KEGG" id="cohn:KCTCHS21_22620"/>
<evidence type="ECO:0000256" key="2">
    <source>
        <dbReference type="PROSITE-ProRule" id="PRU00703"/>
    </source>
</evidence>
<dbReference type="CDD" id="cd04617">
    <property type="entry name" value="CBS_pair_CcpN"/>
    <property type="match status" value="1"/>
</dbReference>
<name>A0A3T1D429_9BACL</name>
<evidence type="ECO:0000313" key="5">
    <source>
        <dbReference type="Proteomes" id="UP000289856"/>
    </source>
</evidence>
<dbReference type="RefSeq" id="WP_130607711.1">
    <property type="nucleotide sequence ID" value="NZ_AP019400.1"/>
</dbReference>
<dbReference type="PROSITE" id="PS51371">
    <property type="entry name" value="CBS"/>
    <property type="match status" value="2"/>
</dbReference>
<dbReference type="InterPro" id="IPR016842">
    <property type="entry name" value="UCP026546_HTH-CBS"/>
</dbReference>
<dbReference type="PANTHER" id="PTHR48108">
    <property type="entry name" value="CBS DOMAIN-CONTAINING PROTEIN CBSX2, CHLOROPLASTIC"/>
    <property type="match status" value="1"/>
</dbReference>
<dbReference type="SUPFAM" id="SSF54631">
    <property type="entry name" value="CBS-domain pair"/>
    <property type="match status" value="1"/>
</dbReference>
<dbReference type="InterPro" id="IPR000644">
    <property type="entry name" value="CBS_dom"/>
</dbReference>
<evidence type="ECO:0000259" key="3">
    <source>
        <dbReference type="PROSITE" id="PS51371"/>
    </source>
</evidence>
<dbReference type="InterPro" id="IPR036388">
    <property type="entry name" value="WH-like_DNA-bd_sf"/>
</dbReference>
<dbReference type="PIRSF" id="PIRSF026546">
    <property type="entry name" value="UCP026546_CBS_YqzB"/>
    <property type="match status" value="1"/>
</dbReference>
<evidence type="ECO:0000313" key="4">
    <source>
        <dbReference type="EMBL" id="BBI32863.1"/>
    </source>
</evidence>
<dbReference type="InterPro" id="IPR013196">
    <property type="entry name" value="HTH_11"/>
</dbReference>
<dbReference type="SUPFAM" id="SSF46785">
    <property type="entry name" value="Winged helix' DNA-binding domain"/>
    <property type="match status" value="1"/>
</dbReference>
<feature type="domain" description="CBS" evidence="3">
    <location>
        <begin position="90"/>
        <end position="147"/>
    </location>
</feature>